<name>A0ACA9PIP1_9GLOM</name>
<evidence type="ECO:0000313" key="1">
    <source>
        <dbReference type="EMBL" id="CAG8708609.1"/>
    </source>
</evidence>
<sequence length="183" mass="20619">MSKRSRTQTNVSVPAKNESLEKYMTLSRQLLRIGKSWPPDILRPRLQYGEYLVALAQAKQFESKMTPKLIRSQQMLVQDGLKEKVGSGYIRDLLANEFDAQYALSEKMLHPASFPNKYAKLVGLLEEAIETNEAQANGQSKGEVGGDHDEFWPPLLRSSYSGSYAEKEHPIDIDTTADLRSIS</sequence>
<keyword evidence="2" id="KW-1185">Reference proteome</keyword>
<evidence type="ECO:0000313" key="2">
    <source>
        <dbReference type="Proteomes" id="UP000789525"/>
    </source>
</evidence>
<dbReference type="Proteomes" id="UP000789525">
    <property type="component" value="Unassembled WGS sequence"/>
</dbReference>
<comment type="caution">
    <text evidence="1">The sequence shown here is derived from an EMBL/GenBank/DDBJ whole genome shotgun (WGS) entry which is preliminary data.</text>
</comment>
<protein>
    <submittedName>
        <fullName evidence="1">122_t:CDS:1</fullName>
    </submittedName>
</protein>
<proteinExistence type="predicted"/>
<organism evidence="1 2">
    <name type="scientific">Acaulospora colombiana</name>
    <dbReference type="NCBI Taxonomy" id="27376"/>
    <lineage>
        <taxon>Eukaryota</taxon>
        <taxon>Fungi</taxon>
        <taxon>Fungi incertae sedis</taxon>
        <taxon>Mucoromycota</taxon>
        <taxon>Glomeromycotina</taxon>
        <taxon>Glomeromycetes</taxon>
        <taxon>Diversisporales</taxon>
        <taxon>Acaulosporaceae</taxon>
        <taxon>Acaulospora</taxon>
    </lineage>
</organism>
<accession>A0ACA9PIP1</accession>
<gene>
    <name evidence="1" type="ORF">ACOLOM_LOCUS10558</name>
</gene>
<dbReference type="EMBL" id="CAJVPT010034657">
    <property type="protein sequence ID" value="CAG8708609.1"/>
    <property type="molecule type" value="Genomic_DNA"/>
</dbReference>
<reference evidence="1" key="1">
    <citation type="submission" date="2021-06" db="EMBL/GenBank/DDBJ databases">
        <authorList>
            <person name="Kallberg Y."/>
            <person name="Tangrot J."/>
            <person name="Rosling A."/>
        </authorList>
    </citation>
    <scope>NUCLEOTIDE SEQUENCE</scope>
    <source>
        <strain evidence="1">CL356</strain>
    </source>
</reference>